<evidence type="ECO:0000259" key="11">
    <source>
        <dbReference type="PROSITE" id="PS51843"/>
    </source>
</evidence>
<keyword evidence="2" id="KW-0479">Metal-binding</keyword>
<evidence type="ECO:0000256" key="5">
    <source>
        <dbReference type="ARBA" id="ARBA00023015"/>
    </source>
</evidence>
<dbReference type="InterPro" id="IPR001628">
    <property type="entry name" value="Znf_hrmn_rcpt"/>
</dbReference>
<dbReference type="SUPFAM" id="SSF48508">
    <property type="entry name" value="Nuclear receptor ligand-binding domain"/>
    <property type="match status" value="1"/>
</dbReference>
<evidence type="ECO:0000256" key="1">
    <source>
        <dbReference type="ARBA" id="ARBA00004123"/>
    </source>
</evidence>
<evidence type="ECO:0000256" key="3">
    <source>
        <dbReference type="ARBA" id="ARBA00022771"/>
    </source>
</evidence>
<dbReference type="Pfam" id="PF00104">
    <property type="entry name" value="Hormone_recep"/>
    <property type="match status" value="1"/>
</dbReference>
<evidence type="ECO:0000256" key="2">
    <source>
        <dbReference type="ARBA" id="ARBA00022723"/>
    </source>
</evidence>
<name>A0A4C1UB07_EUMVA</name>
<dbReference type="EMBL" id="BGZK01000147">
    <property type="protein sequence ID" value="GBP23094.1"/>
    <property type="molecule type" value="Genomic_DNA"/>
</dbReference>
<evidence type="ECO:0000256" key="6">
    <source>
        <dbReference type="ARBA" id="ARBA00023125"/>
    </source>
</evidence>
<evidence type="ECO:0000256" key="8">
    <source>
        <dbReference type="ARBA" id="ARBA00023170"/>
    </source>
</evidence>
<dbReference type="PROSITE" id="PS51843">
    <property type="entry name" value="NR_LBD"/>
    <property type="match status" value="1"/>
</dbReference>
<dbReference type="InterPro" id="IPR001723">
    <property type="entry name" value="Nuclear_hrmn_rcpt"/>
</dbReference>
<dbReference type="PRINTS" id="PR00545">
    <property type="entry name" value="RETINOIDXR"/>
</dbReference>
<dbReference type="InterPro" id="IPR013088">
    <property type="entry name" value="Znf_NHR/GATA"/>
</dbReference>
<dbReference type="GO" id="GO:0003707">
    <property type="term" value="F:nuclear steroid receptor activity"/>
    <property type="evidence" value="ECO:0007669"/>
    <property type="project" value="InterPro"/>
</dbReference>
<feature type="domain" description="Nuclear receptor" evidence="10">
    <location>
        <begin position="1"/>
        <end position="76"/>
    </location>
</feature>
<dbReference type="GO" id="GO:0005634">
    <property type="term" value="C:nucleus"/>
    <property type="evidence" value="ECO:0007669"/>
    <property type="project" value="UniProtKB-SubCell"/>
</dbReference>
<keyword evidence="6" id="KW-0238">DNA-binding</keyword>
<dbReference type="PROSITE" id="PS51030">
    <property type="entry name" value="NUCLEAR_REC_DBD_2"/>
    <property type="match status" value="1"/>
</dbReference>
<evidence type="ECO:0000313" key="12">
    <source>
        <dbReference type="EMBL" id="GBP23094.1"/>
    </source>
</evidence>
<dbReference type="Gene3D" id="3.30.50.10">
    <property type="entry name" value="Erythroid Transcription Factor GATA-1, subunit A"/>
    <property type="match status" value="1"/>
</dbReference>
<dbReference type="GO" id="GO:0008270">
    <property type="term" value="F:zinc ion binding"/>
    <property type="evidence" value="ECO:0007669"/>
    <property type="project" value="UniProtKB-KW"/>
</dbReference>
<keyword evidence="7" id="KW-0804">Transcription</keyword>
<keyword evidence="3" id="KW-0863">Zinc-finger</keyword>
<keyword evidence="9" id="KW-0539">Nucleus</keyword>
<dbReference type="SMART" id="SM00430">
    <property type="entry name" value="HOLI"/>
    <property type="match status" value="1"/>
</dbReference>
<dbReference type="PRINTS" id="PR00398">
    <property type="entry name" value="STRDHORMONER"/>
</dbReference>
<comment type="caution">
    <text evidence="12">The sequence shown here is derived from an EMBL/GenBank/DDBJ whole genome shotgun (WGS) entry which is preliminary data.</text>
</comment>
<dbReference type="PRINTS" id="PR00047">
    <property type="entry name" value="STROIDFINGER"/>
</dbReference>
<feature type="domain" description="NR LBD" evidence="11">
    <location>
        <begin position="145"/>
        <end position="401"/>
    </location>
</feature>
<dbReference type="Gene3D" id="1.10.565.10">
    <property type="entry name" value="Retinoid X Receptor"/>
    <property type="match status" value="1"/>
</dbReference>
<protein>
    <submittedName>
        <fullName evidence="12">Protein ultraspiracle homolog</fullName>
    </submittedName>
</protein>
<keyword evidence="5" id="KW-0805">Transcription regulation</keyword>
<keyword evidence="13" id="KW-1185">Reference proteome</keyword>
<dbReference type="PANTHER" id="PTHR24083">
    <property type="entry name" value="NUCLEAR HORMONE RECEPTOR"/>
    <property type="match status" value="1"/>
</dbReference>
<keyword evidence="8" id="KW-0675">Receptor</keyword>
<dbReference type="InterPro" id="IPR000003">
    <property type="entry name" value="Retinoid-X_rcpt/HNF4"/>
</dbReference>
<dbReference type="Proteomes" id="UP000299102">
    <property type="component" value="Unassembled WGS sequence"/>
</dbReference>
<dbReference type="AlphaFoldDB" id="A0A4C1UB07"/>
<evidence type="ECO:0000256" key="4">
    <source>
        <dbReference type="ARBA" id="ARBA00022833"/>
    </source>
</evidence>
<gene>
    <name evidence="12" type="primary">USP</name>
    <name evidence="12" type="ORF">EVAR_13113_1</name>
</gene>
<proteinExistence type="predicted"/>
<evidence type="ECO:0000256" key="7">
    <source>
        <dbReference type="ARBA" id="ARBA00023163"/>
    </source>
</evidence>
<dbReference type="SMART" id="SM00399">
    <property type="entry name" value="ZnF_C4"/>
    <property type="match status" value="1"/>
</dbReference>
<keyword evidence="4" id="KW-0862">Zinc</keyword>
<comment type="subcellular location">
    <subcellularLocation>
        <location evidence="1">Nucleus</location>
    </subcellularLocation>
</comment>
<evidence type="ECO:0000259" key="10">
    <source>
        <dbReference type="PROSITE" id="PS51030"/>
    </source>
</evidence>
<dbReference type="InterPro" id="IPR050274">
    <property type="entry name" value="Nuclear_hormone_rcpt_NR2"/>
</dbReference>
<dbReference type="OrthoDB" id="5873264at2759"/>
<dbReference type="STRING" id="151549.A0A4C1UB07"/>
<organism evidence="12 13">
    <name type="scientific">Eumeta variegata</name>
    <name type="common">Bagworm moth</name>
    <name type="synonym">Eumeta japonica</name>
    <dbReference type="NCBI Taxonomy" id="151549"/>
    <lineage>
        <taxon>Eukaryota</taxon>
        <taxon>Metazoa</taxon>
        <taxon>Ecdysozoa</taxon>
        <taxon>Arthropoda</taxon>
        <taxon>Hexapoda</taxon>
        <taxon>Insecta</taxon>
        <taxon>Pterygota</taxon>
        <taxon>Neoptera</taxon>
        <taxon>Endopterygota</taxon>
        <taxon>Lepidoptera</taxon>
        <taxon>Glossata</taxon>
        <taxon>Ditrysia</taxon>
        <taxon>Tineoidea</taxon>
        <taxon>Psychidae</taxon>
        <taxon>Oiketicinae</taxon>
        <taxon>Eumeta</taxon>
    </lineage>
</organism>
<sequence>MDNGLITEGGFGMAIGYLFTRHGCKGFFKRTVRKDLTYACREDRNCIIDKRQRNRCQYCRYQKCLSCGMKREAVQEERQRATRGADDTHPSSSVQDFMHLTRTDAQVCTNLLICHSFVSLHVEPHSADVVFGCHHKRTSLTQVVSHELSIERLLEIESLVADPPDELQLLRVGPESSVPARYRAPVSSLCQIGNKQLAALVVWAREIPHFSQLEIDDQVLLIKASWNELLLFTIAWRSMEYLEDERENADGTRSTSPPQLMCLMPGTAFQRGMTLHRNSALLAGVGQIFDRVLSELSLKMRALRMDQGEYVALKAIVLLNPDMKGLKNRQEVEVLREKLYSCLDEYCRRTRGSEDGRFAALLLRLPALRSISLKSFEHLYFFHLISENNIANCIRDALRSHAPPIDANIML</sequence>
<evidence type="ECO:0000313" key="13">
    <source>
        <dbReference type="Proteomes" id="UP000299102"/>
    </source>
</evidence>
<evidence type="ECO:0000256" key="9">
    <source>
        <dbReference type="ARBA" id="ARBA00023242"/>
    </source>
</evidence>
<accession>A0A4C1UB07</accession>
<reference evidence="12 13" key="1">
    <citation type="journal article" date="2019" name="Commun. Biol.">
        <title>The bagworm genome reveals a unique fibroin gene that provides high tensile strength.</title>
        <authorList>
            <person name="Kono N."/>
            <person name="Nakamura H."/>
            <person name="Ohtoshi R."/>
            <person name="Tomita M."/>
            <person name="Numata K."/>
            <person name="Arakawa K."/>
        </authorList>
    </citation>
    <scope>NUCLEOTIDE SEQUENCE [LARGE SCALE GENOMIC DNA]</scope>
</reference>
<dbReference type="Pfam" id="PF00105">
    <property type="entry name" value="zf-C4"/>
    <property type="match status" value="1"/>
</dbReference>
<dbReference type="InterPro" id="IPR035500">
    <property type="entry name" value="NHR-like_dom_sf"/>
</dbReference>
<dbReference type="InterPro" id="IPR000536">
    <property type="entry name" value="Nucl_hrmn_rcpt_lig-bd"/>
</dbReference>
<dbReference type="SUPFAM" id="SSF57716">
    <property type="entry name" value="Glucocorticoid receptor-like (DNA-binding domain)"/>
    <property type="match status" value="1"/>
</dbReference>
<dbReference type="GO" id="GO:0043565">
    <property type="term" value="F:sequence-specific DNA binding"/>
    <property type="evidence" value="ECO:0007669"/>
    <property type="project" value="InterPro"/>
</dbReference>